<dbReference type="AlphaFoldDB" id="A0A9P9FZV4"/>
<gene>
    <name evidence="2" type="ORF">B0J15DRAFT_506648</name>
</gene>
<feature type="domain" description="Heterokaryon incompatibility" evidence="1">
    <location>
        <begin position="68"/>
        <end position="160"/>
    </location>
</feature>
<keyword evidence="3" id="KW-1185">Reference proteome</keyword>
<dbReference type="InterPro" id="IPR010730">
    <property type="entry name" value="HET"/>
</dbReference>
<dbReference type="Pfam" id="PF06985">
    <property type="entry name" value="HET"/>
    <property type="match status" value="1"/>
</dbReference>
<sequence>MPRSRPQFYRFGSILTCIIIHTFGPKDTSVDRKIELRHNKGTIKIMRLINSRTLRLEESYGAAASKKYAILSHTWGADGDEVTLQDWQDPQATATKLGYHKVIKACAMARKHDLDYIWIDSCCIDKSSSAELSEAINSMYGWYRDAEICYAYLADVSLNEDNLGYQPEELRNSRWFTRGWTLQELLAPRKLWFYSCDWTKLGTKKSLANEVSAITGIDIPYLTMERPISSASIAKRMSWLSRRTTKRVEDLGYCMLGVFDINMPLLYGEGGKAFTRLQEELIRVSNDQTLFCWTWIDSAIPTGWTSILAPCPAAFEFSAKYVECPSLEGEVCSYTTTNAGLDIKLPILQAWSFDLGVLNARLESQGSWRSCAIPLVDSSSNGILERVPFPPEPISLPRAWRGSKKQMYIRSRVTLSLNPELINPYQTPSESHFLITFEDRRRFESIQTFPREAFLRDTSSLILLPSSAMQHKSDEGARGALIRLRVEVFDNIPAASSSVVFVTIFLGFKVQPESKCKPKSLLFCQIVPDKIQTQRPPDTLLSDLLGQTRKRKKSSPFHYLDEIGLSISLGRELKAGSRIASAYLSFGNNLETVTLDGSEESDNDSDAASTTGTFTGIDRHEWKTDPLLL</sequence>
<protein>
    <submittedName>
        <fullName evidence="2">Heterokaryon incompatibility protein-domain-containing protein</fullName>
    </submittedName>
</protein>
<reference evidence="2" key="1">
    <citation type="journal article" date="2021" name="Nat. Commun.">
        <title>Genetic determinants of endophytism in the Arabidopsis root mycobiome.</title>
        <authorList>
            <person name="Mesny F."/>
            <person name="Miyauchi S."/>
            <person name="Thiergart T."/>
            <person name="Pickel B."/>
            <person name="Atanasova L."/>
            <person name="Karlsson M."/>
            <person name="Huettel B."/>
            <person name="Barry K.W."/>
            <person name="Haridas S."/>
            <person name="Chen C."/>
            <person name="Bauer D."/>
            <person name="Andreopoulos W."/>
            <person name="Pangilinan J."/>
            <person name="LaButti K."/>
            <person name="Riley R."/>
            <person name="Lipzen A."/>
            <person name="Clum A."/>
            <person name="Drula E."/>
            <person name="Henrissat B."/>
            <person name="Kohler A."/>
            <person name="Grigoriev I.V."/>
            <person name="Martin F.M."/>
            <person name="Hacquard S."/>
        </authorList>
    </citation>
    <scope>NUCLEOTIDE SEQUENCE</scope>
    <source>
        <strain evidence="2">FSSC 5 MPI-SDFR-AT-0091</strain>
    </source>
</reference>
<name>A0A9P9FZV4_FUSSL</name>
<dbReference type="OrthoDB" id="194358at2759"/>
<dbReference type="PANTHER" id="PTHR10622:SF10">
    <property type="entry name" value="HET DOMAIN-CONTAINING PROTEIN"/>
    <property type="match status" value="1"/>
</dbReference>
<dbReference type="Proteomes" id="UP000736672">
    <property type="component" value="Unassembled WGS sequence"/>
</dbReference>
<dbReference type="PANTHER" id="PTHR10622">
    <property type="entry name" value="HET DOMAIN-CONTAINING PROTEIN"/>
    <property type="match status" value="1"/>
</dbReference>
<accession>A0A9P9FZV4</accession>
<evidence type="ECO:0000259" key="1">
    <source>
        <dbReference type="Pfam" id="PF06985"/>
    </source>
</evidence>
<proteinExistence type="predicted"/>
<dbReference type="EMBL" id="JAGTJS010000047">
    <property type="protein sequence ID" value="KAH7227241.1"/>
    <property type="molecule type" value="Genomic_DNA"/>
</dbReference>
<comment type="caution">
    <text evidence="2">The sequence shown here is derived from an EMBL/GenBank/DDBJ whole genome shotgun (WGS) entry which is preliminary data.</text>
</comment>
<evidence type="ECO:0000313" key="2">
    <source>
        <dbReference type="EMBL" id="KAH7227241.1"/>
    </source>
</evidence>
<organism evidence="2 3">
    <name type="scientific">Fusarium solani</name>
    <name type="common">Filamentous fungus</name>
    <dbReference type="NCBI Taxonomy" id="169388"/>
    <lineage>
        <taxon>Eukaryota</taxon>
        <taxon>Fungi</taxon>
        <taxon>Dikarya</taxon>
        <taxon>Ascomycota</taxon>
        <taxon>Pezizomycotina</taxon>
        <taxon>Sordariomycetes</taxon>
        <taxon>Hypocreomycetidae</taxon>
        <taxon>Hypocreales</taxon>
        <taxon>Nectriaceae</taxon>
        <taxon>Fusarium</taxon>
        <taxon>Fusarium solani species complex</taxon>
    </lineage>
</organism>
<evidence type="ECO:0000313" key="3">
    <source>
        <dbReference type="Proteomes" id="UP000736672"/>
    </source>
</evidence>